<keyword evidence="2" id="KW-1185">Reference proteome</keyword>
<comment type="caution">
    <text evidence="1">The sequence shown here is derived from an EMBL/GenBank/DDBJ whole genome shotgun (WGS) entry which is preliminary data.</text>
</comment>
<organism evidence="1 2">
    <name type="scientific">Echinimonas agarilytica</name>
    <dbReference type="NCBI Taxonomy" id="1215918"/>
    <lineage>
        <taxon>Bacteria</taxon>
        <taxon>Pseudomonadati</taxon>
        <taxon>Pseudomonadota</taxon>
        <taxon>Gammaproteobacteria</taxon>
        <taxon>Alteromonadales</taxon>
        <taxon>Echinimonadaceae</taxon>
        <taxon>Echinimonas</taxon>
    </lineage>
</organism>
<dbReference type="EMBL" id="JAMQGP010000002">
    <property type="protein sequence ID" value="MCM2679385.1"/>
    <property type="molecule type" value="Genomic_DNA"/>
</dbReference>
<evidence type="ECO:0008006" key="3">
    <source>
        <dbReference type="Google" id="ProtNLM"/>
    </source>
</evidence>
<evidence type="ECO:0000313" key="2">
    <source>
        <dbReference type="Proteomes" id="UP001165393"/>
    </source>
</evidence>
<evidence type="ECO:0000313" key="1">
    <source>
        <dbReference type="EMBL" id="MCM2679385.1"/>
    </source>
</evidence>
<dbReference type="Proteomes" id="UP001165393">
    <property type="component" value="Unassembled WGS sequence"/>
</dbReference>
<accession>A0AA41W610</accession>
<dbReference type="AlphaFoldDB" id="A0AA41W610"/>
<sequence length="72" mass="8230">MKIIIGLVAVIALSGCADRQAYNAIKHNKEQQCRLLQEPDYSDCMNEVNDKSYEEYEDDLKSLHEESPVPTE</sequence>
<name>A0AA41W610_9GAMM</name>
<dbReference type="PROSITE" id="PS51257">
    <property type="entry name" value="PROKAR_LIPOPROTEIN"/>
    <property type="match status" value="1"/>
</dbReference>
<proteinExistence type="predicted"/>
<dbReference type="RefSeq" id="WP_251260731.1">
    <property type="nucleotide sequence ID" value="NZ_JAMQGP010000002.1"/>
</dbReference>
<protein>
    <recommendedName>
        <fullName evidence="3">Lipoprotein</fullName>
    </recommendedName>
</protein>
<gene>
    <name evidence="1" type="ORF">NAF29_06840</name>
</gene>
<reference evidence="1 2" key="1">
    <citation type="journal article" date="2013" name="Antonie Van Leeuwenhoek">
        <title>Echinimonas agarilytica gen. nov., sp. nov., a new gammaproteobacterium isolated from the sea urchin Strongylocentrotus intermedius.</title>
        <authorList>
            <person name="Nedashkovskaya O.I."/>
            <person name="Stenkova A.M."/>
            <person name="Zhukova N.V."/>
            <person name="Van Trappen S."/>
            <person name="Lee J.S."/>
            <person name="Kim S.B."/>
        </authorList>
    </citation>
    <scope>NUCLEOTIDE SEQUENCE [LARGE SCALE GENOMIC DNA]</scope>
    <source>
        <strain evidence="1 2">KMM 6351</strain>
    </source>
</reference>